<evidence type="ECO:0000313" key="8">
    <source>
        <dbReference type="Proteomes" id="UP000070501"/>
    </source>
</evidence>
<keyword evidence="3" id="KW-0238">DNA-binding</keyword>
<dbReference type="Proteomes" id="UP000070501">
    <property type="component" value="Unassembled WGS sequence"/>
</dbReference>
<dbReference type="GO" id="GO:0003677">
    <property type="term" value="F:DNA binding"/>
    <property type="evidence" value="ECO:0007669"/>
    <property type="project" value="UniProtKB-KW"/>
</dbReference>
<comment type="subcellular location">
    <subcellularLocation>
        <location evidence="1">Nucleus</location>
    </subcellularLocation>
</comment>
<keyword evidence="4" id="KW-0539">Nucleus</keyword>
<name>A0A136IS17_9PEZI</name>
<keyword evidence="2" id="KW-0479">Metal-binding</keyword>
<reference evidence="8" key="1">
    <citation type="submission" date="2016-02" db="EMBL/GenBank/DDBJ databases">
        <title>Draft genome sequence of Microdochium bolleyi, a fungal endophyte of beachgrass.</title>
        <authorList>
            <consortium name="DOE Joint Genome Institute"/>
            <person name="David A.S."/>
            <person name="May G."/>
            <person name="Haridas S."/>
            <person name="Lim J."/>
            <person name="Wang M."/>
            <person name="Labutti K."/>
            <person name="Lipzen A."/>
            <person name="Barry K."/>
            <person name="Grigoriev I.V."/>
        </authorList>
    </citation>
    <scope>NUCLEOTIDE SEQUENCE [LARGE SCALE GENOMIC DNA]</scope>
    <source>
        <strain evidence="8">J235TASD1</strain>
    </source>
</reference>
<keyword evidence="8" id="KW-1185">Reference proteome</keyword>
<evidence type="ECO:0000256" key="1">
    <source>
        <dbReference type="ARBA" id="ARBA00004123"/>
    </source>
</evidence>
<evidence type="ECO:0000256" key="4">
    <source>
        <dbReference type="ARBA" id="ARBA00023242"/>
    </source>
</evidence>
<dbReference type="SUPFAM" id="SSF57701">
    <property type="entry name" value="Zn2/Cys6 DNA-binding domain"/>
    <property type="match status" value="1"/>
</dbReference>
<dbReference type="EMBL" id="KQ964261">
    <property type="protein sequence ID" value="KXJ87764.1"/>
    <property type="molecule type" value="Genomic_DNA"/>
</dbReference>
<dbReference type="SMART" id="SM00066">
    <property type="entry name" value="GAL4"/>
    <property type="match status" value="1"/>
</dbReference>
<proteinExistence type="predicted"/>
<feature type="compositionally biased region" description="Low complexity" evidence="5">
    <location>
        <begin position="324"/>
        <end position="352"/>
    </location>
</feature>
<dbReference type="OrthoDB" id="5394557at2759"/>
<dbReference type="CDD" id="cd00067">
    <property type="entry name" value="GAL4"/>
    <property type="match status" value="1"/>
</dbReference>
<dbReference type="Gene3D" id="4.10.240.10">
    <property type="entry name" value="Zn(2)-C6 fungal-type DNA-binding domain"/>
    <property type="match status" value="1"/>
</dbReference>
<dbReference type="PANTHER" id="PTHR46910">
    <property type="entry name" value="TRANSCRIPTION FACTOR PDR1"/>
    <property type="match status" value="1"/>
</dbReference>
<feature type="compositionally biased region" description="Polar residues" evidence="5">
    <location>
        <begin position="361"/>
        <end position="379"/>
    </location>
</feature>
<organism evidence="7 8">
    <name type="scientific">Microdochium bolleyi</name>
    <dbReference type="NCBI Taxonomy" id="196109"/>
    <lineage>
        <taxon>Eukaryota</taxon>
        <taxon>Fungi</taxon>
        <taxon>Dikarya</taxon>
        <taxon>Ascomycota</taxon>
        <taxon>Pezizomycotina</taxon>
        <taxon>Sordariomycetes</taxon>
        <taxon>Xylariomycetidae</taxon>
        <taxon>Xylariales</taxon>
        <taxon>Microdochiaceae</taxon>
        <taxon>Microdochium</taxon>
    </lineage>
</organism>
<dbReference type="PANTHER" id="PTHR46910:SF3">
    <property type="entry name" value="HALOTOLERANCE PROTEIN 9-RELATED"/>
    <property type="match status" value="1"/>
</dbReference>
<dbReference type="AlphaFoldDB" id="A0A136IS17"/>
<dbReference type="GO" id="GO:0005634">
    <property type="term" value="C:nucleus"/>
    <property type="evidence" value="ECO:0007669"/>
    <property type="project" value="UniProtKB-SubCell"/>
</dbReference>
<feature type="domain" description="Zn(2)-C6 fungal-type" evidence="6">
    <location>
        <begin position="20"/>
        <end position="54"/>
    </location>
</feature>
<evidence type="ECO:0000256" key="3">
    <source>
        <dbReference type="ARBA" id="ARBA00023125"/>
    </source>
</evidence>
<dbReference type="InterPro" id="IPR001138">
    <property type="entry name" value="Zn2Cys6_DnaBD"/>
</dbReference>
<evidence type="ECO:0000256" key="2">
    <source>
        <dbReference type="ARBA" id="ARBA00022723"/>
    </source>
</evidence>
<protein>
    <recommendedName>
        <fullName evidence="6">Zn(2)-C6 fungal-type domain-containing protein</fullName>
    </recommendedName>
</protein>
<dbReference type="InParanoid" id="A0A136IS17"/>
<evidence type="ECO:0000256" key="5">
    <source>
        <dbReference type="SAM" id="MobiDB-lite"/>
    </source>
</evidence>
<dbReference type="PROSITE" id="PS00463">
    <property type="entry name" value="ZN2_CY6_FUNGAL_1"/>
    <property type="match status" value="1"/>
</dbReference>
<gene>
    <name evidence="7" type="ORF">Micbo1qcDRAFT_215634</name>
</gene>
<accession>A0A136IS17</accession>
<feature type="compositionally biased region" description="Low complexity" evidence="5">
    <location>
        <begin position="235"/>
        <end position="248"/>
    </location>
</feature>
<dbReference type="PROSITE" id="PS50048">
    <property type="entry name" value="ZN2_CY6_FUNGAL_2"/>
    <property type="match status" value="1"/>
</dbReference>
<evidence type="ECO:0000313" key="7">
    <source>
        <dbReference type="EMBL" id="KXJ87764.1"/>
    </source>
</evidence>
<sequence>MSEREAESESTAPRKRIAVACSRCRKRKIRCSGDPGNGGACTNCKNASYEPCMFLRVHSTETQLKDNGYYSYNPDTARAYQSRTISPAGTMSSYGTDASTDLMNPYRQSAFAYGRGNYYSPAMAPWSASTTYPDDGVEYASYGSYQVVGQDTVPMVPSYSGYSSTRPMYVDQEVSSYKYGSLVHRPAAQDTSSFALSSMSASLPSTSDRVVPSDRALLPSAAEGSGGTRTASEYASKANTATSSATMSDGYTGDDYESPLGYTAVQANLPSTETIQRGMVQPDAVDSIYAVDSYSYQPASRASSRRESLSGCGTSIYPSDPHHASALASPYTLPPSSSTTSSAAGSTRGSAAVLPGRSGAHDSSNTNGGGSHSQLQSMYDTRAIGSGLRGTA</sequence>
<dbReference type="InterPro" id="IPR050987">
    <property type="entry name" value="AtrR-like"/>
</dbReference>
<feature type="region of interest" description="Disordered" evidence="5">
    <location>
        <begin position="296"/>
        <end position="392"/>
    </location>
</feature>
<dbReference type="InterPro" id="IPR036864">
    <property type="entry name" value="Zn2-C6_fun-type_DNA-bd_sf"/>
</dbReference>
<dbReference type="GO" id="GO:0000981">
    <property type="term" value="F:DNA-binding transcription factor activity, RNA polymerase II-specific"/>
    <property type="evidence" value="ECO:0007669"/>
    <property type="project" value="InterPro"/>
</dbReference>
<dbReference type="Pfam" id="PF00172">
    <property type="entry name" value="Zn_clus"/>
    <property type="match status" value="1"/>
</dbReference>
<evidence type="ECO:0000259" key="6">
    <source>
        <dbReference type="PROSITE" id="PS50048"/>
    </source>
</evidence>
<dbReference type="GO" id="GO:0008270">
    <property type="term" value="F:zinc ion binding"/>
    <property type="evidence" value="ECO:0007669"/>
    <property type="project" value="InterPro"/>
</dbReference>
<feature type="region of interest" description="Disordered" evidence="5">
    <location>
        <begin position="218"/>
        <end position="252"/>
    </location>
</feature>